<keyword evidence="1" id="KW-0812">Transmembrane</keyword>
<keyword evidence="3" id="KW-1185">Reference proteome</keyword>
<comment type="caution">
    <text evidence="2">The sequence shown here is derived from an EMBL/GenBank/DDBJ whole genome shotgun (WGS) entry which is preliminary data.</text>
</comment>
<feature type="transmembrane region" description="Helical" evidence="1">
    <location>
        <begin position="12"/>
        <end position="30"/>
    </location>
</feature>
<name>A0ABS3A651_9VIBR</name>
<dbReference type="Proteomes" id="UP000779070">
    <property type="component" value="Unassembled WGS sequence"/>
</dbReference>
<protein>
    <recommendedName>
        <fullName evidence="4">Phage protein</fullName>
    </recommendedName>
</protein>
<dbReference type="EMBL" id="JAFHLB010000026">
    <property type="protein sequence ID" value="MBN3579500.1"/>
    <property type="molecule type" value="Genomic_DNA"/>
</dbReference>
<keyword evidence="1" id="KW-1133">Transmembrane helix</keyword>
<evidence type="ECO:0000313" key="2">
    <source>
        <dbReference type="EMBL" id="MBN3579500.1"/>
    </source>
</evidence>
<evidence type="ECO:0008006" key="4">
    <source>
        <dbReference type="Google" id="ProtNLM"/>
    </source>
</evidence>
<organism evidence="2 3">
    <name type="scientific">Vibrio neptunius</name>
    <dbReference type="NCBI Taxonomy" id="170651"/>
    <lineage>
        <taxon>Bacteria</taxon>
        <taxon>Pseudomonadati</taxon>
        <taxon>Pseudomonadota</taxon>
        <taxon>Gammaproteobacteria</taxon>
        <taxon>Vibrionales</taxon>
        <taxon>Vibrionaceae</taxon>
        <taxon>Vibrio</taxon>
    </lineage>
</organism>
<gene>
    <name evidence="2" type="ORF">JYA62_17725</name>
</gene>
<evidence type="ECO:0000313" key="3">
    <source>
        <dbReference type="Proteomes" id="UP000779070"/>
    </source>
</evidence>
<proteinExistence type="predicted"/>
<reference evidence="2 3" key="1">
    <citation type="submission" date="2021-02" db="EMBL/GenBank/DDBJ databases">
        <title>Draft Genome Sequences of 5 Vibrio neptunius Strains Isolated From of Bivalve Hatcheries.</title>
        <authorList>
            <person name="Galvis F."/>
            <person name="Barja J.L."/>
            <person name="Lemos M.L."/>
            <person name="Balado M."/>
        </authorList>
    </citation>
    <scope>NUCLEOTIDE SEQUENCE [LARGE SCALE GENOMIC DNA]</scope>
    <source>
        <strain evidence="2 3">PP-145.98</strain>
    </source>
</reference>
<sequence>MFWAFVTENKDLIALLVVVCTGLFAFIKWIDSRNRELKEKRYQTYMNLISTVSGKRPDSTTPNLTEQIAAIWFLVEYKEYYTTTIRIFSDSDLEKMANEPWVEHVLPHIKKLLQTIDKP</sequence>
<accession>A0ABS3A651</accession>
<evidence type="ECO:0000256" key="1">
    <source>
        <dbReference type="SAM" id="Phobius"/>
    </source>
</evidence>
<keyword evidence="1" id="KW-0472">Membrane</keyword>
<dbReference type="RefSeq" id="WP_206371497.1">
    <property type="nucleotide sequence ID" value="NZ_CAWPTM010000095.1"/>
</dbReference>